<comment type="caution">
    <text evidence="1">The sequence shown here is derived from an EMBL/GenBank/DDBJ whole genome shotgun (WGS) entry which is preliminary data.</text>
</comment>
<dbReference type="AlphaFoldDB" id="A0A0C2CRD3"/>
<accession>A0A0C2CRD3</accession>
<gene>
    <name evidence="1" type="ORF">DB30_01798</name>
</gene>
<dbReference type="EMBL" id="JMCC02000144">
    <property type="protein sequence ID" value="KIG12225.1"/>
    <property type="molecule type" value="Genomic_DNA"/>
</dbReference>
<reference evidence="1 2" key="1">
    <citation type="submission" date="2014-12" db="EMBL/GenBank/DDBJ databases">
        <title>Genome assembly of Enhygromyxa salina DSM 15201.</title>
        <authorList>
            <person name="Sharma G."/>
            <person name="Subramanian S."/>
        </authorList>
    </citation>
    <scope>NUCLEOTIDE SEQUENCE [LARGE SCALE GENOMIC DNA]</scope>
    <source>
        <strain evidence="1 2">DSM 15201</strain>
    </source>
</reference>
<evidence type="ECO:0000313" key="2">
    <source>
        <dbReference type="Proteomes" id="UP000031599"/>
    </source>
</evidence>
<sequence>MVAPRDFFRDIGHRRESALAAAELYLPRLRGTTVPANSRR</sequence>
<name>A0A0C2CRD3_9BACT</name>
<protein>
    <submittedName>
        <fullName evidence="1">Uncharacterized protein</fullName>
    </submittedName>
</protein>
<proteinExistence type="predicted"/>
<evidence type="ECO:0000313" key="1">
    <source>
        <dbReference type="EMBL" id="KIG12225.1"/>
    </source>
</evidence>
<dbReference type="Proteomes" id="UP000031599">
    <property type="component" value="Unassembled WGS sequence"/>
</dbReference>
<organism evidence="1 2">
    <name type="scientific">Enhygromyxa salina</name>
    <dbReference type="NCBI Taxonomy" id="215803"/>
    <lineage>
        <taxon>Bacteria</taxon>
        <taxon>Pseudomonadati</taxon>
        <taxon>Myxococcota</taxon>
        <taxon>Polyangia</taxon>
        <taxon>Nannocystales</taxon>
        <taxon>Nannocystaceae</taxon>
        <taxon>Enhygromyxa</taxon>
    </lineage>
</organism>